<evidence type="ECO:0000313" key="1">
    <source>
        <dbReference type="EnsemblMetazoa" id="Aqu2.1.07533_001"/>
    </source>
</evidence>
<dbReference type="InParanoid" id="A0A1X7SZE4"/>
<sequence length="73" mass="8114">DRICCPVILWGNANVSNSTSASSTSTQSSSNGVRTLYYVMEFPDSSIRISPSTPHINELLNAIHWQRKPHNLI</sequence>
<organism evidence="1">
    <name type="scientific">Amphimedon queenslandica</name>
    <name type="common">Sponge</name>
    <dbReference type="NCBI Taxonomy" id="400682"/>
    <lineage>
        <taxon>Eukaryota</taxon>
        <taxon>Metazoa</taxon>
        <taxon>Porifera</taxon>
        <taxon>Demospongiae</taxon>
        <taxon>Heteroscleromorpha</taxon>
        <taxon>Haplosclerida</taxon>
        <taxon>Niphatidae</taxon>
        <taxon>Amphimedon</taxon>
    </lineage>
</organism>
<accession>A0A1X7SZE4</accession>
<dbReference type="EnsemblMetazoa" id="Aqu2.1.07533_001">
    <property type="protein sequence ID" value="Aqu2.1.07533_001"/>
    <property type="gene ID" value="Aqu2.1.07533"/>
</dbReference>
<reference evidence="1" key="1">
    <citation type="submission" date="2017-05" db="UniProtKB">
        <authorList>
            <consortium name="EnsemblMetazoa"/>
        </authorList>
    </citation>
    <scope>IDENTIFICATION</scope>
</reference>
<name>A0A1X7SZE4_AMPQE</name>
<dbReference type="AlphaFoldDB" id="A0A1X7SZE4"/>
<proteinExistence type="predicted"/>
<protein>
    <submittedName>
        <fullName evidence="1">Uncharacterized protein</fullName>
    </submittedName>
</protein>